<dbReference type="InterPro" id="IPR000182">
    <property type="entry name" value="GNAT_dom"/>
</dbReference>
<dbReference type="Proteomes" id="UP001164965">
    <property type="component" value="Chromosome"/>
</dbReference>
<evidence type="ECO:0000313" key="2">
    <source>
        <dbReference type="EMBL" id="UZJ26693.1"/>
    </source>
</evidence>
<organism evidence="2 3">
    <name type="scientific">Rhodococcus antarcticus</name>
    <dbReference type="NCBI Taxonomy" id="2987751"/>
    <lineage>
        <taxon>Bacteria</taxon>
        <taxon>Bacillati</taxon>
        <taxon>Actinomycetota</taxon>
        <taxon>Actinomycetes</taxon>
        <taxon>Mycobacteriales</taxon>
        <taxon>Nocardiaceae</taxon>
        <taxon>Rhodococcus</taxon>
    </lineage>
</organism>
<evidence type="ECO:0000259" key="1">
    <source>
        <dbReference type="PROSITE" id="PS51186"/>
    </source>
</evidence>
<keyword evidence="3" id="KW-1185">Reference proteome</keyword>
<name>A0ABY6P6G5_9NOCA</name>
<feature type="domain" description="N-acetyltransferase" evidence="1">
    <location>
        <begin position="145"/>
        <end position="279"/>
    </location>
</feature>
<reference evidence="2" key="1">
    <citation type="submission" date="2022-10" db="EMBL/GenBank/DDBJ databases">
        <title>Rhodococcus sp.75.</title>
        <authorList>
            <person name="Sun M."/>
        </authorList>
    </citation>
    <scope>NUCLEOTIDE SEQUENCE</scope>
    <source>
        <strain evidence="2">75</strain>
    </source>
</reference>
<sequence length="279" mass="29294">MTDVLGLLESVDPVRVRAADGRVVQVASDDVVALKTVPPRPVSTRAVRALEHAAALAWPGSEHAWLESWLVRAGGGFTARANSCAPLGPVPEDGVQRVRAWYAERGLPARFTQPDRLAVDLPGWPVIDRSRVLTAPVADVAGAEVDVRDEPDDEWLGACRHRGRTLPPGAAGVLRAVVDGELGFARVTRGSEVVAVARGAVTAAPDGTPWLGLTVVEVAPRARRQGLGGRICAGLVAWGAERGAQGAYLQVAEPNTPARALCAAAGFTDHHGYGYALEP</sequence>
<dbReference type="Pfam" id="PF24553">
    <property type="entry name" value="Rv0428c_C"/>
    <property type="match status" value="1"/>
</dbReference>
<dbReference type="EMBL" id="CP110615">
    <property type="protein sequence ID" value="UZJ26693.1"/>
    <property type="molecule type" value="Genomic_DNA"/>
</dbReference>
<accession>A0ABY6P6G5</accession>
<dbReference type="Pfam" id="PF24551">
    <property type="entry name" value="SH3_Rv0428c"/>
    <property type="match status" value="1"/>
</dbReference>
<dbReference type="PROSITE" id="PS51186">
    <property type="entry name" value="GNAT"/>
    <property type="match status" value="1"/>
</dbReference>
<dbReference type="InterPro" id="IPR016181">
    <property type="entry name" value="Acyl_CoA_acyltransferase"/>
</dbReference>
<dbReference type="InterPro" id="IPR056934">
    <property type="entry name" value="SH3_Rv0428c"/>
</dbReference>
<protein>
    <submittedName>
        <fullName evidence="2">GNAT family N-acetyltransferase</fullName>
    </submittedName>
</protein>
<gene>
    <name evidence="2" type="ORF">RHODO2019_14610</name>
</gene>
<dbReference type="SUPFAM" id="SSF55729">
    <property type="entry name" value="Acyl-CoA N-acyltransferases (Nat)"/>
    <property type="match status" value="1"/>
</dbReference>
<dbReference type="InterPro" id="IPR056935">
    <property type="entry name" value="Rv0428c-like_C"/>
</dbReference>
<evidence type="ECO:0000313" key="3">
    <source>
        <dbReference type="Proteomes" id="UP001164965"/>
    </source>
</evidence>
<dbReference type="Gene3D" id="3.40.630.30">
    <property type="match status" value="1"/>
</dbReference>
<proteinExistence type="predicted"/>
<dbReference type="CDD" id="cd04301">
    <property type="entry name" value="NAT_SF"/>
    <property type="match status" value="1"/>
</dbReference>